<organism evidence="1 2">
    <name type="scientific">Trichonephila clavata</name>
    <name type="common">Joro spider</name>
    <name type="synonym">Nephila clavata</name>
    <dbReference type="NCBI Taxonomy" id="2740835"/>
    <lineage>
        <taxon>Eukaryota</taxon>
        <taxon>Metazoa</taxon>
        <taxon>Ecdysozoa</taxon>
        <taxon>Arthropoda</taxon>
        <taxon>Chelicerata</taxon>
        <taxon>Arachnida</taxon>
        <taxon>Araneae</taxon>
        <taxon>Araneomorphae</taxon>
        <taxon>Entelegynae</taxon>
        <taxon>Araneoidea</taxon>
        <taxon>Nephilidae</taxon>
        <taxon>Trichonephila</taxon>
    </lineage>
</organism>
<proteinExistence type="predicted"/>
<sequence>MPRENLAEQRGSEMRLIMHNKKLSAINGIEGDKHKRKEGIFSQKKSLARKPLGMNEPLLFALTPFWVREDFGLRVPCRETKESMSNHGNTPKQFFTPLQISRATQKLIPNPPADTLFLILP</sequence>
<accession>A0A8X6G357</accession>
<comment type="caution">
    <text evidence="1">The sequence shown here is derived from an EMBL/GenBank/DDBJ whole genome shotgun (WGS) entry which is preliminary data.</text>
</comment>
<evidence type="ECO:0000313" key="2">
    <source>
        <dbReference type="Proteomes" id="UP000887116"/>
    </source>
</evidence>
<dbReference type="EMBL" id="BMAO01011367">
    <property type="protein sequence ID" value="GFQ73138.1"/>
    <property type="molecule type" value="Genomic_DNA"/>
</dbReference>
<name>A0A8X6G357_TRICU</name>
<reference evidence="1" key="1">
    <citation type="submission" date="2020-07" db="EMBL/GenBank/DDBJ databases">
        <title>Multicomponent nature underlies the extraordinary mechanical properties of spider dragline silk.</title>
        <authorList>
            <person name="Kono N."/>
            <person name="Nakamura H."/>
            <person name="Mori M."/>
            <person name="Yoshida Y."/>
            <person name="Ohtoshi R."/>
            <person name="Malay A.D."/>
            <person name="Moran D.A.P."/>
            <person name="Tomita M."/>
            <person name="Numata K."/>
            <person name="Arakawa K."/>
        </authorList>
    </citation>
    <scope>NUCLEOTIDE SEQUENCE</scope>
</reference>
<feature type="non-terminal residue" evidence="1">
    <location>
        <position position="1"/>
    </location>
</feature>
<dbReference type="AlphaFoldDB" id="A0A8X6G357"/>
<gene>
    <name evidence="1" type="ORF">TNCT_670571</name>
</gene>
<evidence type="ECO:0000313" key="1">
    <source>
        <dbReference type="EMBL" id="GFQ73138.1"/>
    </source>
</evidence>
<protein>
    <submittedName>
        <fullName evidence="1">Uncharacterized protein</fullName>
    </submittedName>
</protein>
<keyword evidence="2" id="KW-1185">Reference proteome</keyword>
<dbReference type="Proteomes" id="UP000887116">
    <property type="component" value="Unassembled WGS sequence"/>
</dbReference>